<evidence type="ECO:0000313" key="2">
    <source>
        <dbReference type="Proteomes" id="UP001238603"/>
    </source>
</evidence>
<dbReference type="EMBL" id="JASVDS010000001">
    <property type="protein sequence ID" value="MDL5031009.1"/>
    <property type="molecule type" value="Genomic_DNA"/>
</dbReference>
<proteinExistence type="predicted"/>
<gene>
    <name evidence="1" type="ORF">QRD43_03740</name>
</gene>
<organism evidence="1 2">
    <name type="scientific">Roseateles subflavus</name>
    <dbReference type="NCBI Taxonomy" id="3053353"/>
    <lineage>
        <taxon>Bacteria</taxon>
        <taxon>Pseudomonadati</taxon>
        <taxon>Pseudomonadota</taxon>
        <taxon>Betaproteobacteria</taxon>
        <taxon>Burkholderiales</taxon>
        <taxon>Sphaerotilaceae</taxon>
        <taxon>Roseateles</taxon>
    </lineage>
</organism>
<sequence>MLDVYLGSRHGAPCLQLQERDFAGRWTLVEALRQCGVAFDFYRDFHIQPAHAATLARVLDPRLAAPLNQESPALLALYALLLRAALEGHTLYFVGD</sequence>
<name>A0ABT7LDR3_9BURK</name>
<dbReference type="Proteomes" id="UP001238603">
    <property type="component" value="Unassembled WGS sequence"/>
</dbReference>
<comment type="caution">
    <text evidence="1">The sequence shown here is derived from an EMBL/GenBank/DDBJ whole genome shotgun (WGS) entry which is preliminary data.</text>
</comment>
<protein>
    <submittedName>
        <fullName evidence="1">Uncharacterized protein</fullName>
    </submittedName>
</protein>
<evidence type="ECO:0000313" key="1">
    <source>
        <dbReference type="EMBL" id="MDL5031009.1"/>
    </source>
</evidence>
<accession>A0ABT7LDR3</accession>
<dbReference type="RefSeq" id="WP_285981129.1">
    <property type="nucleotide sequence ID" value="NZ_JASVDS010000001.1"/>
</dbReference>
<reference evidence="1 2" key="1">
    <citation type="submission" date="2023-06" db="EMBL/GenBank/DDBJ databases">
        <title>Pelomonas sp. APW6 16S ribosomal RNA gene genome sequencing and assembly.</title>
        <authorList>
            <person name="Woo H."/>
        </authorList>
    </citation>
    <scope>NUCLEOTIDE SEQUENCE [LARGE SCALE GENOMIC DNA]</scope>
    <source>
        <strain evidence="1 2">APW6</strain>
    </source>
</reference>
<keyword evidence="2" id="KW-1185">Reference proteome</keyword>